<evidence type="ECO:0000313" key="3">
    <source>
        <dbReference type="Proteomes" id="UP001153555"/>
    </source>
</evidence>
<sequence>RLMRSCIDLLGLSSATMVHAYANSSIQACPCYALIPHAPRAHAASSCAYLCERVSSSRVYPLLCTRHPSTASCSRGLVPLLMCLSSSHTSSYPPLGPCVHRFGPIFSAQAWAHWGAAQGNSARSHARSAQTAR</sequence>
<gene>
    <name evidence="2" type="ORF">SHERM_12026</name>
</gene>
<reference evidence="2" key="1">
    <citation type="submission" date="2019-12" db="EMBL/GenBank/DDBJ databases">
        <authorList>
            <person name="Scholes J."/>
        </authorList>
    </citation>
    <scope>NUCLEOTIDE SEQUENCE</scope>
</reference>
<keyword evidence="1" id="KW-0732">Signal</keyword>
<feature type="non-terminal residue" evidence="2">
    <location>
        <position position="1"/>
    </location>
</feature>
<dbReference type="EMBL" id="CACSLK010006106">
    <property type="protein sequence ID" value="CAA0810421.1"/>
    <property type="molecule type" value="Genomic_DNA"/>
</dbReference>
<feature type="chain" id="PRO_5040405093" evidence="1">
    <location>
        <begin position="21"/>
        <end position="133"/>
    </location>
</feature>
<feature type="signal peptide" evidence="1">
    <location>
        <begin position="1"/>
        <end position="20"/>
    </location>
</feature>
<accession>A0A9N7MPD6</accession>
<proteinExistence type="predicted"/>
<dbReference type="AlphaFoldDB" id="A0A9N7MPD6"/>
<protein>
    <submittedName>
        <fullName evidence="2">Uncharacterized protein</fullName>
    </submittedName>
</protein>
<evidence type="ECO:0000313" key="2">
    <source>
        <dbReference type="EMBL" id="CAA0810421.1"/>
    </source>
</evidence>
<dbReference type="Proteomes" id="UP001153555">
    <property type="component" value="Unassembled WGS sequence"/>
</dbReference>
<name>A0A9N7MPD6_STRHE</name>
<keyword evidence="3" id="KW-1185">Reference proteome</keyword>
<comment type="caution">
    <text evidence="2">The sequence shown here is derived from an EMBL/GenBank/DDBJ whole genome shotgun (WGS) entry which is preliminary data.</text>
</comment>
<evidence type="ECO:0000256" key="1">
    <source>
        <dbReference type="SAM" id="SignalP"/>
    </source>
</evidence>
<feature type="non-terminal residue" evidence="2">
    <location>
        <position position="133"/>
    </location>
</feature>
<organism evidence="2 3">
    <name type="scientific">Striga hermonthica</name>
    <name type="common">Purple witchweed</name>
    <name type="synonym">Buchnera hermonthica</name>
    <dbReference type="NCBI Taxonomy" id="68872"/>
    <lineage>
        <taxon>Eukaryota</taxon>
        <taxon>Viridiplantae</taxon>
        <taxon>Streptophyta</taxon>
        <taxon>Embryophyta</taxon>
        <taxon>Tracheophyta</taxon>
        <taxon>Spermatophyta</taxon>
        <taxon>Magnoliopsida</taxon>
        <taxon>eudicotyledons</taxon>
        <taxon>Gunneridae</taxon>
        <taxon>Pentapetalae</taxon>
        <taxon>asterids</taxon>
        <taxon>lamiids</taxon>
        <taxon>Lamiales</taxon>
        <taxon>Orobanchaceae</taxon>
        <taxon>Buchnereae</taxon>
        <taxon>Striga</taxon>
    </lineage>
</organism>